<gene>
    <name evidence="3" type="ORF">LWF01_01315</name>
</gene>
<organism evidence="3 4">
    <name type="scientific">Saxibacter everestensis</name>
    <dbReference type="NCBI Taxonomy" id="2909229"/>
    <lineage>
        <taxon>Bacteria</taxon>
        <taxon>Bacillati</taxon>
        <taxon>Actinomycetota</taxon>
        <taxon>Actinomycetes</taxon>
        <taxon>Micrococcales</taxon>
        <taxon>Brevibacteriaceae</taxon>
        <taxon>Saxibacter</taxon>
    </lineage>
</organism>
<keyword evidence="2" id="KW-1133">Transmembrane helix</keyword>
<feature type="transmembrane region" description="Helical" evidence="2">
    <location>
        <begin position="12"/>
        <end position="33"/>
    </location>
</feature>
<dbReference type="RefSeq" id="WP_349639238.1">
    <property type="nucleotide sequence ID" value="NZ_CP090958.1"/>
</dbReference>
<feature type="compositionally biased region" description="Acidic residues" evidence="1">
    <location>
        <begin position="113"/>
        <end position="123"/>
    </location>
</feature>
<name>A0ABY8QU53_9MICO</name>
<dbReference type="Proteomes" id="UP001209083">
    <property type="component" value="Chromosome"/>
</dbReference>
<evidence type="ECO:0008006" key="5">
    <source>
        <dbReference type="Google" id="ProtNLM"/>
    </source>
</evidence>
<proteinExistence type="predicted"/>
<accession>A0ABY8QU53</accession>
<protein>
    <recommendedName>
        <fullName evidence="5">Potassium transporter Trk</fullName>
    </recommendedName>
</protein>
<evidence type="ECO:0000313" key="4">
    <source>
        <dbReference type="Proteomes" id="UP001209083"/>
    </source>
</evidence>
<feature type="region of interest" description="Disordered" evidence="1">
    <location>
        <begin position="85"/>
        <end position="132"/>
    </location>
</feature>
<keyword evidence="2" id="KW-0812">Transmembrane</keyword>
<evidence type="ECO:0000256" key="2">
    <source>
        <dbReference type="SAM" id="Phobius"/>
    </source>
</evidence>
<keyword evidence="4" id="KW-1185">Reference proteome</keyword>
<evidence type="ECO:0000313" key="3">
    <source>
        <dbReference type="EMBL" id="WGW12438.1"/>
    </source>
</evidence>
<sequence>MKDNIEVRVRRAPKYGVFVGAGVLLGVVAALLVVGLGPDVSLQNDEYSPTSMFALLGLGFGIAGALLGGLVAIVLDRLSGRRTHTTEVTGVFEETDAGSGVNPGTLPDVPDAGSDDPDAVPDDPDARPGGPR</sequence>
<feature type="transmembrane region" description="Helical" evidence="2">
    <location>
        <begin position="53"/>
        <end position="75"/>
    </location>
</feature>
<reference evidence="3 4" key="1">
    <citation type="submission" date="2023-05" db="EMBL/GenBank/DDBJ databases">
        <title>Lithophilousrod everest ZFBP1038 complete genpme.</title>
        <authorList>
            <person name="Tian M."/>
        </authorList>
    </citation>
    <scope>NUCLEOTIDE SEQUENCE [LARGE SCALE GENOMIC DNA]</scope>
    <source>
        <strain evidence="3 4">ZFBP1038</strain>
    </source>
</reference>
<evidence type="ECO:0000256" key="1">
    <source>
        <dbReference type="SAM" id="MobiDB-lite"/>
    </source>
</evidence>
<keyword evidence="2" id="KW-0472">Membrane</keyword>
<dbReference type="EMBL" id="CP090958">
    <property type="protein sequence ID" value="WGW12438.1"/>
    <property type="molecule type" value="Genomic_DNA"/>
</dbReference>